<name>B6QFY5_TALMQ</name>
<dbReference type="OrthoDB" id="10249920at2759"/>
<dbReference type="EMBL" id="DS995901">
    <property type="protein sequence ID" value="EEA24370.1"/>
    <property type="molecule type" value="Genomic_DNA"/>
</dbReference>
<evidence type="ECO:0000256" key="1">
    <source>
        <dbReference type="ARBA" id="ARBA00001946"/>
    </source>
</evidence>
<dbReference type="GO" id="GO:0080042">
    <property type="term" value="F:ADP-glucose pyrophosphohydrolase activity"/>
    <property type="evidence" value="ECO:0007669"/>
    <property type="project" value="TreeGrafter"/>
</dbReference>
<dbReference type="PROSITE" id="PS51462">
    <property type="entry name" value="NUDIX"/>
    <property type="match status" value="1"/>
</dbReference>
<dbReference type="PANTHER" id="PTHR11839:SF18">
    <property type="entry name" value="NUDIX HYDROLASE DOMAIN-CONTAINING PROTEIN"/>
    <property type="match status" value="1"/>
</dbReference>
<dbReference type="VEuPathDB" id="FungiDB:PMAA_083740"/>
<evidence type="ECO:0000259" key="4">
    <source>
        <dbReference type="PROSITE" id="PS51462"/>
    </source>
</evidence>
<dbReference type="GO" id="GO:0019693">
    <property type="term" value="P:ribose phosphate metabolic process"/>
    <property type="evidence" value="ECO:0007669"/>
    <property type="project" value="TreeGrafter"/>
</dbReference>
<dbReference type="PhylomeDB" id="B6QFY5"/>
<organism evidence="5 6">
    <name type="scientific">Talaromyces marneffei (strain ATCC 18224 / CBS 334.59 / QM 7333)</name>
    <name type="common">Penicillium marneffei</name>
    <dbReference type="NCBI Taxonomy" id="441960"/>
    <lineage>
        <taxon>Eukaryota</taxon>
        <taxon>Fungi</taxon>
        <taxon>Dikarya</taxon>
        <taxon>Ascomycota</taxon>
        <taxon>Pezizomycotina</taxon>
        <taxon>Eurotiomycetes</taxon>
        <taxon>Eurotiomycetidae</taxon>
        <taxon>Eurotiales</taxon>
        <taxon>Trichocomaceae</taxon>
        <taxon>Talaromyces</taxon>
        <taxon>Talaromyces sect. Talaromyces</taxon>
    </lineage>
</organism>
<comment type="cofactor">
    <cofactor evidence="1">
        <name>Mg(2+)</name>
        <dbReference type="ChEBI" id="CHEBI:18420"/>
    </cofactor>
</comment>
<dbReference type="FunFam" id="3.90.79.10:FF:000068">
    <property type="entry name" value="NUDIX family hydrolase, putative"/>
    <property type="match status" value="1"/>
</dbReference>
<dbReference type="STRING" id="441960.B6QFY5"/>
<evidence type="ECO:0000313" key="6">
    <source>
        <dbReference type="Proteomes" id="UP000001294"/>
    </source>
</evidence>
<feature type="domain" description="Nudix hydrolase" evidence="4">
    <location>
        <begin position="156"/>
        <end position="333"/>
    </location>
</feature>
<evidence type="ECO:0000256" key="3">
    <source>
        <dbReference type="SAM" id="MobiDB-lite"/>
    </source>
</evidence>
<sequence length="341" mass="37787">MRSLLRARPYLLSRPIHPPPTPTSLHSPARRHILLTTEIKMASTFTIPFDDPLNTKSAQPNADITVTCPPTSSDNNSISRDQLLSFPAFKTWLSTLRKSLAEQTSPTHEFHKAPYKLRKIDIQAVDYFGRGRLGFIKMKADVSNDSGERLPGSILLRGGSVAMLLILQSDDVPSTSEKDKYVIMTVQPRIPAGTLKFAEIPAGMLDNSGTFAGGAANEIHEETGLSIPQDELVDMTALASASLRHSPSAEEGDEDKEILQKAVYPSPGGSDEFIPVFLCQRRMPRKEIEAMQGRLTGNRNEQEKITLKIVRLEDLWKEGLRDGKTLAAWALYEGLRKEGRI</sequence>
<dbReference type="Gene3D" id="3.90.79.10">
    <property type="entry name" value="Nucleoside Triphosphate Pyrophosphohydrolase"/>
    <property type="match status" value="1"/>
</dbReference>
<feature type="region of interest" description="Disordered" evidence="3">
    <location>
        <begin position="58"/>
        <end position="77"/>
    </location>
</feature>
<keyword evidence="6" id="KW-1185">Reference proteome</keyword>
<reference evidence="6" key="1">
    <citation type="journal article" date="2015" name="Genome Announc.">
        <title>Genome sequence of the AIDS-associated pathogen Penicillium marneffei (ATCC18224) and its near taxonomic relative Talaromyces stipitatus (ATCC10500).</title>
        <authorList>
            <person name="Nierman W.C."/>
            <person name="Fedorova-Abrams N.D."/>
            <person name="Andrianopoulos A."/>
        </authorList>
    </citation>
    <scope>NUCLEOTIDE SEQUENCE [LARGE SCALE GENOMIC DNA]</scope>
    <source>
        <strain evidence="6">ATCC 18224 / CBS 334.59 / QM 7333</strain>
    </source>
</reference>
<dbReference type="InterPro" id="IPR000086">
    <property type="entry name" value="NUDIX_hydrolase_dom"/>
</dbReference>
<dbReference type="GO" id="GO:0080041">
    <property type="term" value="F:ADP-ribose pyrophosphohydrolase activity"/>
    <property type="evidence" value="ECO:0007669"/>
    <property type="project" value="TreeGrafter"/>
</dbReference>
<dbReference type="CDD" id="cd03424">
    <property type="entry name" value="NUDIX_ADPRase_Nudt5_UGPPase_Nudt14"/>
    <property type="match status" value="1"/>
</dbReference>
<dbReference type="PANTHER" id="PTHR11839">
    <property type="entry name" value="UDP/ADP-SUGAR PYROPHOSPHATASE"/>
    <property type="match status" value="1"/>
</dbReference>
<keyword evidence="2 5" id="KW-0378">Hydrolase</keyword>
<dbReference type="AlphaFoldDB" id="B6QFY5"/>
<dbReference type="Proteomes" id="UP000001294">
    <property type="component" value="Unassembled WGS sequence"/>
</dbReference>
<dbReference type="HOGENOM" id="CLU_070130_0_0_1"/>
<dbReference type="SUPFAM" id="SSF55811">
    <property type="entry name" value="Nudix"/>
    <property type="match status" value="1"/>
</dbReference>
<gene>
    <name evidence="5" type="ORF">PMAA_083740</name>
</gene>
<proteinExistence type="predicted"/>
<accession>B6QFY5</accession>
<evidence type="ECO:0000256" key="2">
    <source>
        <dbReference type="ARBA" id="ARBA00022801"/>
    </source>
</evidence>
<evidence type="ECO:0000313" key="5">
    <source>
        <dbReference type="EMBL" id="EEA24370.1"/>
    </source>
</evidence>
<dbReference type="InterPro" id="IPR015797">
    <property type="entry name" value="NUDIX_hydrolase-like_dom_sf"/>
</dbReference>
<dbReference type="GO" id="GO:0006753">
    <property type="term" value="P:nucleoside phosphate metabolic process"/>
    <property type="evidence" value="ECO:0007669"/>
    <property type="project" value="TreeGrafter"/>
</dbReference>
<protein>
    <submittedName>
        <fullName evidence="5">NUDIX family hydrolase, putative</fullName>
    </submittedName>
</protein>